<dbReference type="RefSeq" id="XP_041440747.1">
    <property type="nucleotide sequence ID" value="XM_041584813.1"/>
</dbReference>
<dbReference type="InterPro" id="IPR011009">
    <property type="entry name" value="Kinase-like_dom_sf"/>
</dbReference>
<dbReference type="PANTHER" id="PTHR48015">
    <property type="entry name" value="SERINE/THREONINE-PROTEIN KINASE TAO"/>
    <property type="match status" value="1"/>
</dbReference>
<gene>
    <name evidence="6" type="primary">LOC121400917</name>
</gene>
<keyword evidence="3" id="KW-0812">Transmembrane</keyword>
<dbReference type="CDD" id="cd05122">
    <property type="entry name" value="PKc_STE"/>
    <property type="match status" value="1"/>
</dbReference>
<protein>
    <submittedName>
        <fullName evidence="6">TRAF2 and NCK-interacting protein kinase-like</fullName>
    </submittedName>
</protein>
<dbReference type="GO" id="GO:0005737">
    <property type="term" value="C:cytoplasm"/>
    <property type="evidence" value="ECO:0000318"/>
    <property type="project" value="GO_Central"/>
</dbReference>
<feature type="compositionally biased region" description="Basic and acidic residues" evidence="2">
    <location>
        <begin position="531"/>
        <end position="540"/>
    </location>
</feature>
<dbReference type="PANTHER" id="PTHR48015:SF45">
    <property type="entry name" value="MITOGEN-ACTIVATED PROTEIN KINASE KINASE KINASE KINASE 4-LIKE"/>
    <property type="match status" value="1"/>
</dbReference>
<accession>A0A8J1MGA9</accession>
<dbReference type="KEGG" id="xla:121400917"/>
<proteinExistence type="predicted"/>
<dbReference type="Gene3D" id="1.10.510.10">
    <property type="entry name" value="Transferase(Phosphotransferase) domain 1"/>
    <property type="match status" value="1"/>
</dbReference>
<dbReference type="AlphaFoldDB" id="A0A8J1MGA9"/>
<dbReference type="GO" id="GO:0000165">
    <property type="term" value="P:MAPK cascade"/>
    <property type="evidence" value="ECO:0000318"/>
    <property type="project" value="GO_Central"/>
</dbReference>
<dbReference type="SUPFAM" id="SSF56112">
    <property type="entry name" value="Protein kinase-like (PK-like)"/>
    <property type="match status" value="1"/>
</dbReference>
<dbReference type="GO" id="GO:0048812">
    <property type="term" value="P:neuron projection morphogenesis"/>
    <property type="evidence" value="ECO:0000318"/>
    <property type="project" value="GO_Central"/>
</dbReference>
<feature type="compositionally biased region" description="Basic and acidic residues" evidence="2">
    <location>
        <begin position="557"/>
        <end position="571"/>
    </location>
</feature>
<dbReference type="InterPro" id="IPR000719">
    <property type="entry name" value="Prot_kinase_dom"/>
</dbReference>
<keyword evidence="3" id="KW-1133">Transmembrane helix</keyword>
<evidence type="ECO:0000256" key="3">
    <source>
        <dbReference type="SAM" id="Phobius"/>
    </source>
</evidence>
<sequence>MTIFVHLVFPDDVIVRNVPEQSRYHGEPLLLLFIDDVTMRRKTLPWRYLILTIHLFIKDPSGILELGETLGQGSFGQVYKGHHLKTLEEVAVKVIYIQNQDHKERISNEIKILEKVSRHSNIVSFFGAFQPPDSIERPVWIAMEFCGGGTVAELLDLLPGRSLPKTWISYICREALKGLTYLHKKRIIHRNVKPLNIALTEDAEVRLIDFSIAKKLKRRKTCKELQGTPHFAAPEVWTGGPYDFKCDIWSLGITALEMVKRAIPRSYLPPKTIGIANVRNDPPELIISYKWTTEFYSFVKDCLTKNQTGRPKAKHLLKNHPFVNNIQNEAEVREEIRAFFLRNNEAESKNGFSKPREEPRDTEKKRTSSQILKPAEEKQSLPMAENMDVEIASLVAVLESKEENEFIIEEKLDTEDASLLTSEIKNISKMNKNKDEKLAVEAARSDTEEASLQPSEGEIISNNSEDLHAKQDVCTVHVQELAPEIEQDALIAHELTPENNRNASINKNDYELPQVGSTTEEEFFMADEFSPQEKLKPEDTNKEEEEEEFFMADEFSPQEKLKPEDTYKEKEEENNEDTKEDEQGTPTNTIRILGVTASLVFGLYLLFAVVIGCKN</sequence>
<feature type="region of interest" description="Disordered" evidence="2">
    <location>
        <begin position="526"/>
        <end position="586"/>
    </location>
</feature>
<dbReference type="GO" id="GO:0004674">
    <property type="term" value="F:protein serine/threonine kinase activity"/>
    <property type="evidence" value="ECO:0000318"/>
    <property type="project" value="GO_Central"/>
</dbReference>
<keyword evidence="5" id="KW-1185">Reference proteome</keyword>
<dbReference type="PROSITE" id="PS50011">
    <property type="entry name" value="PROTEIN_KINASE_DOM"/>
    <property type="match status" value="1"/>
</dbReference>
<reference evidence="6" key="1">
    <citation type="submission" date="2025-08" db="UniProtKB">
        <authorList>
            <consortium name="RefSeq"/>
        </authorList>
    </citation>
    <scope>IDENTIFICATION</scope>
    <source>
        <strain evidence="6">J_2021</strain>
        <tissue evidence="6">Erythrocytes</tissue>
    </source>
</reference>
<feature type="binding site" evidence="1">
    <location>
        <position position="93"/>
    </location>
    <ligand>
        <name>ATP</name>
        <dbReference type="ChEBI" id="CHEBI:30616"/>
    </ligand>
</feature>
<evidence type="ECO:0000313" key="6">
    <source>
        <dbReference type="RefSeq" id="XP_041440747.1"/>
    </source>
</evidence>
<keyword evidence="1" id="KW-0547">Nucleotide-binding</keyword>
<dbReference type="GO" id="GO:0005524">
    <property type="term" value="F:ATP binding"/>
    <property type="evidence" value="ECO:0007669"/>
    <property type="project" value="UniProtKB-UniRule"/>
</dbReference>
<feature type="compositionally biased region" description="Acidic residues" evidence="2">
    <location>
        <begin position="541"/>
        <end position="551"/>
    </location>
</feature>
<dbReference type="GO" id="GO:0043408">
    <property type="term" value="P:regulation of MAPK cascade"/>
    <property type="evidence" value="ECO:0000318"/>
    <property type="project" value="GO_Central"/>
</dbReference>
<feature type="domain" description="Protein kinase" evidence="4">
    <location>
        <begin position="64"/>
        <end position="323"/>
    </location>
</feature>
<keyword evidence="3" id="KW-0472">Membrane</keyword>
<dbReference type="InterPro" id="IPR050285">
    <property type="entry name" value="STE20_Ser/Thr_kinase"/>
</dbReference>
<feature type="region of interest" description="Disordered" evidence="2">
    <location>
        <begin position="347"/>
        <end position="382"/>
    </location>
</feature>
<evidence type="ECO:0000259" key="4">
    <source>
        <dbReference type="PROSITE" id="PS50011"/>
    </source>
</evidence>
<organism evidence="5 6">
    <name type="scientific">Xenopus laevis</name>
    <name type="common">African clawed frog</name>
    <dbReference type="NCBI Taxonomy" id="8355"/>
    <lineage>
        <taxon>Eukaryota</taxon>
        <taxon>Metazoa</taxon>
        <taxon>Chordata</taxon>
        <taxon>Craniata</taxon>
        <taxon>Vertebrata</taxon>
        <taxon>Euteleostomi</taxon>
        <taxon>Amphibia</taxon>
        <taxon>Batrachia</taxon>
        <taxon>Anura</taxon>
        <taxon>Pipoidea</taxon>
        <taxon>Pipidae</taxon>
        <taxon>Xenopodinae</taxon>
        <taxon>Xenopus</taxon>
        <taxon>Xenopus</taxon>
    </lineage>
</organism>
<dbReference type="GeneID" id="121400917"/>
<dbReference type="Proteomes" id="UP000186698">
    <property type="component" value="Chromosome 1L"/>
</dbReference>
<feature type="transmembrane region" description="Helical" evidence="3">
    <location>
        <begin position="592"/>
        <end position="613"/>
    </location>
</feature>
<dbReference type="OrthoDB" id="8693905at2759"/>
<evidence type="ECO:0000313" key="5">
    <source>
        <dbReference type="Proteomes" id="UP000186698"/>
    </source>
</evidence>
<name>A0A8J1MGA9_XENLA</name>
<dbReference type="PROSITE" id="PS00107">
    <property type="entry name" value="PROTEIN_KINASE_ATP"/>
    <property type="match status" value="1"/>
</dbReference>
<feature type="compositionally biased region" description="Basic and acidic residues" evidence="2">
    <location>
        <begin position="347"/>
        <end position="366"/>
    </location>
</feature>
<keyword evidence="1" id="KW-0067">ATP-binding</keyword>
<dbReference type="Pfam" id="PF00069">
    <property type="entry name" value="Pkinase"/>
    <property type="match status" value="1"/>
</dbReference>
<dbReference type="InterPro" id="IPR017441">
    <property type="entry name" value="Protein_kinase_ATP_BS"/>
</dbReference>
<evidence type="ECO:0000256" key="1">
    <source>
        <dbReference type="PROSITE-ProRule" id="PRU10141"/>
    </source>
</evidence>
<evidence type="ECO:0000256" key="2">
    <source>
        <dbReference type="SAM" id="MobiDB-lite"/>
    </source>
</evidence>